<dbReference type="AlphaFoldDB" id="A0AAJ4W9L1"/>
<gene>
    <name evidence="1" type="ORF">SAMN02745723_102516</name>
</gene>
<organism evidence="1 2">
    <name type="scientific">Pragia fontium DSM 5563 = ATCC 49100</name>
    <dbReference type="NCBI Taxonomy" id="1122977"/>
    <lineage>
        <taxon>Bacteria</taxon>
        <taxon>Pseudomonadati</taxon>
        <taxon>Pseudomonadota</taxon>
        <taxon>Gammaproteobacteria</taxon>
        <taxon>Enterobacterales</taxon>
        <taxon>Budviciaceae</taxon>
        <taxon>Pragia</taxon>
    </lineage>
</organism>
<dbReference type="InterPro" id="IPR019697">
    <property type="entry name" value="Phage_HP1_Orf28"/>
</dbReference>
<dbReference type="Proteomes" id="UP000226420">
    <property type="component" value="Unassembled WGS sequence"/>
</dbReference>
<comment type="caution">
    <text evidence="1">The sequence shown here is derived from an EMBL/GenBank/DDBJ whole genome shotgun (WGS) entry which is preliminary data.</text>
</comment>
<evidence type="ECO:0000313" key="2">
    <source>
        <dbReference type="Proteomes" id="UP000226420"/>
    </source>
</evidence>
<proteinExistence type="predicted"/>
<reference evidence="1 2" key="1">
    <citation type="submission" date="2016-10" db="EMBL/GenBank/DDBJ databases">
        <authorList>
            <person name="Varghese N."/>
            <person name="Submissions S."/>
        </authorList>
    </citation>
    <scope>NUCLEOTIDE SEQUENCE [LARGE SCALE GENOMIC DNA]</scope>
    <source>
        <strain evidence="1 2">DSM 5563</strain>
    </source>
</reference>
<evidence type="ECO:0008006" key="3">
    <source>
        <dbReference type="Google" id="ProtNLM"/>
    </source>
</evidence>
<dbReference type="Pfam" id="PF10761">
    <property type="entry name" value="DUF2590"/>
    <property type="match status" value="1"/>
</dbReference>
<name>A0AAJ4W9L1_9GAMM</name>
<sequence length="112" mass="12473">MPGKYFDLLIVAGDFSLNSGNEPERCNNRVSIGQDIAHALIESGLPIKLLAQRSTTLRADIFTQMILLVETDDRIVPGTVLITEESARRLLLTARTYDFGDIVQGVAYEKEY</sequence>
<accession>A0AAJ4W9L1</accession>
<protein>
    <recommendedName>
        <fullName evidence="3">DUF2590 family protein</fullName>
    </recommendedName>
</protein>
<dbReference type="EMBL" id="FOLW01000002">
    <property type="protein sequence ID" value="SFC49984.1"/>
    <property type="molecule type" value="Genomic_DNA"/>
</dbReference>
<evidence type="ECO:0000313" key="1">
    <source>
        <dbReference type="EMBL" id="SFC49984.1"/>
    </source>
</evidence>
<dbReference type="RefSeq" id="WP_136655847.1">
    <property type="nucleotide sequence ID" value="NZ_FOLW01000002.1"/>
</dbReference>